<keyword evidence="1" id="KW-1133">Transmembrane helix</keyword>
<dbReference type="OrthoDB" id="3692300at2"/>
<organism evidence="2 3">
    <name type="scientific">Saccharothrix australiensis</name>
    <dbReference type="NCBI Taxonomy" id="2072"/>
    <lineage>
        <taxon>Bacteria</taxon>
        <taxon>Bacillati</taxon>
        <taxon>Actinomycetota</taxon>
        <taxon>Actinomycetes</taxon>
        <taxon>Pseudonocardiales</taxon>
        <taxon>Pseudonocardiaceae</taxon>
        <taxon>Saccharothrix</taxon>
    </lineage>
</organism>
<feature type="transmembrane region" description="Helical" evidence="1">
    <location>
        <begin position="147"/>
        <end position="170"/>
    </location>
</feature>
<evidence type="ECO:0000313" key="2">
    <source>
        <dbReference type="EMBL" id="RKT54735.1"/>
    </source>
</evidence>
<dbReference type="EMBL" id="RBXO01000001">
    <property type="protein sequence ID" value="RKT54735.1"/>
    <property type="molecule type" value="Genomic_DNA"/>
</dbReference>
<gene>
    <name evidence="2" type="ORF">C8E97_3383</name>
</gene>
<evidence type="ECO:0000313" key="3">
    <source>
        <dbReference type="Proteomes" id="UP000282084"/>
    </source>
</evidence>
<keyword evidence="1" id="KW-0472">Membrane</keyword>
<feature type="transmembrane region" description="Helical" evidence="1">
    <location>
        <begin position="182"/>
        <end position="204"/>
    </location>
</feature>
<evidence type="ECO:0000256" key="1">
    <source>
        <dbReference type="SAM" id="Phobius"/>
    </source>
</evidence>
<proteinExistence type="predicted"/>
<keyword evidence="1" id="KW-0812">Transmembrane</keyword>
<comment type="caution">
    <text evidence="2">The sequence shown here is derived from an EMBL/GenBank/DDBJ whole genome shotgun (WGS) entry which is preliminary data.</text>
</comment>
<sequence length="277" mass="29282">MTTTVLPPGTAGRLRSLPLLVPGFLFLVALAIAPVSPARATDGLYKITTTQFSISHHDIDCVRDREQVATCTTQVAGATLRVRLDTTPGAALSCTATYDGQDIACKRTFDYGPGSHRVHLSSLTVPEPDAAAIRGAYPWWSAVFDGAWFAVALGLVAAVAVAAGVLAWSWSGTPRPAAPRRALRAALTFLVYWTFCIPVTLAVAPWDGTALSFHILLIPHSVLLPAVLAMVWQLVLNQPLTGATGQRIGLTAASVLTTLVCTPMMLLLLTLASGMPD</sequence>
<feature type="transmembrane region" description="Helical" evidence="1">
    <location>
        <begin position="248"/>
        <end position="272"/>
    </location>
</feature>
<name>A0A495W1Z3_9PSEU</name>
<dbReference type="RefSeq" id="WP_121006568.1">
    <property type="nucleotide sequence ID" value="NZ_RBXO01000001.1"/>
</dbReference>
<keyword evidence="3" id="KW-1185">Reference proteome</keyword>
<feature type="transmembrane region" description="Helical" evidence="1">
    <location>
        <begin position="210"/>
        <end position="236"/>
    </location>
</feature>
<protein>
    <submittedName>
        <fullName evidence="2">Uncharacterized protein</fullName>
    </submittedName>
</protein>
<reference evidence="2 3" key="1">
    <citation type="submission" date="2018-10" db="EMBL/GenBank/DDBJ databases">
        <title>Sequencing the genomes of 1000 actinobacteria strains.</title>
        <authorList>
            <person name="Klenk H.-P."/>
        </authorList>
    </citation>
    <scope>NUCLEOTIDE SEQUENCE [LARGE SCALE GENOMIC DNA]</scope>
    <source>
        <strain evidence="2 3">DSM 43800</strain>
    </source>
</reference>
<dbReference type="Proteomes" id="UP000282084">
    <property type="component" value="Unassembled WGS sequence"/>
</dbReference>
<dbReference type="AlphaFoldDB" id="A0A495W1Z3"/>
<accession>A0A495W1Z3</accession>